<protein>
    <submittedName>
        <fullName evidence="1">Uncharacterized protein</fullName>
    </submittedName>
</protein>
<evidence type="ECO:0000313" key="1">
    <source>
        <dbReference type="EMBL" id="WOC12406.1"/>
    </source>
</evidence>
<gene>
    <name evidence="1" type="ORF">MP11Mi_14920</name>
</gene>
<accession>A0AA97CWM6</accession>
<organism evidence="1">
    <name type="scientific">Gordonia sp. MP11Mi</name>
    <dbReference type="NCBI Taxonomy" id="3022769"/>
    <lineage>
        <taxon>Bacteria</taxon>
        <taxon>Bacillati</taxon>
        <taxon>Actinomycetota</taxon>
        <taxon>Actinomycetes</taxon>
        <taxon>Mycobacteriales</taxon>
        <taxon>Gordoniaceae</taxon>
        <taxon>Gordonia</taxon>
    </lineage>
</organism>
<name>A0AA97CWM6_9ACTN</name>
<dbReference type="EMBL" id="CP128986">
    <property type="protein sequence ID" value="WOC12406.1"/>
    <property type="molecule type" value="Genomic_DNA"/>
</dbReference>
<dbReference type="AlphaFoldDB" id="A0AA97CWM6"/>
<reference evidence="1" key="1">
    <citation type="submission" date="2023-06" db="EMBL/GenBank/DDBJ databases">
        <title>Gordonia sp. nov. and Pseudochrobactrum sp. nov., two species isolated from the burying beetle Nicrophorus vespilloides.</title>
        <authorList>
            <person name="Poehlein A."/>
            <person name="Guzman J."/>
            <person name="Daniel R."/>
            <person name="Vilcinskas A."/>
        </authorList>
    </citation>
    <scope>NUCLEOTIDE SEQUENCE</scope>
    <source>
        <strain evidence="1">MP11Mi</strain>
    </source>
</reference>
<sequence length="93" mass="9901">MNNICPEIMTDAATGGGIRLALVRAVEDASNLPWDVARLTWRVADMEEDEHADGECACGRPAFATSTPLPTTEPVRCCIPSGVTASRTSPSIR</sequence>
<proteinExistence type="predicted"/>